<dbReference type="PANTHER" id="PTHR24348">
    <property type="entry name" value="SERINE/THREONINE-PROTEIN KINASE UNC-51-RELATED"/>
    <property type="match status" value="1"/>
</dbReference>
<feature type="region of interest" description="Disordered" evidence="7">
    <location>
        <begin position="678"/>
        <end position="747"/>
    </location>
</feature>
<evidence type="ECO:0000313" key="9">
    <source>
        <dbReference type="EMBL" id="KAG9234349.1"/>
    </source>
</evidence>
<sequence>MHTPQPNYVFLTWIPRRSDEVQEAYNKNLAQHFLHLQALRARRFLNAGLPAGAHPRPQPPNLFPADGGTPDITNVLPTSLTGKQVREWKGGKDYNKIHTIGKGAFAIVYKVTKKSDGSPFAAKEIEKRRFIKNGVLDLKMESEMRIMSSIQHQNIVQYIEHIDWHDYVFIIMEYVPEGDLGTQVAKQGRLAEADVKTIACQLLDALKYLHGKGITHRDIKPDNVLIAQTDPFQTKLTDFGLSKMVDNEETFMRTFCGTLLYCAPEVYHEYADYDANGQRTLRRGQGRRQLQRYGQAVDIWSLGGVLFYCLAAAPPYPVSSKEVTHDSFLQRIMQEPLDVRPLQKADCSENGWHFIRDMLHTRPEYRATIEQLEQHRWMTGEVVESSQEDVEEQSSQLSQLNIDGSEEEENELADSVEVDEDISQVTEIQRREIPSSFDTDDDMDEVMEDFDFELRTGPKNRLFGEVNASDVGSSGAIPADQLNLPVASEACADFDASGYLQDFEYSQSPQLNTMSLPNKENLISAMGPPPSHLPPTPTRTSPPDTERRAARSSSLMGTESMVGNLNMQSPASAASPLPETSPADSARGPSLRRPREVDSDEDEDGWKPKDLPAKKRRLSERHIVLDMPVSTFWAQHDKSTHHNNYPRMNTDEWSRFNQLAKSKGEEFRPGYKIFESSMQSFRSSRSRSSSREPRAYSEPTVDEGRRMMVKRDERLLEDQANGPPTLHQEDTIPDTANGSDGDASGLVPGDGLQVVGSDFTRPEKVLAKMCSTADSFLPTININITGCITSWGRGKHVTIRYPHKTEVRIPKLAFKIMAFKPGFYDRQNRIAKLDIEKDNDMSFYISSKAQSGIWVNGSHLSSYNSEDPGMASRYWAELRNGDVIVVWKSDAAAAESTVFRFDCYWGKSMAVRQPGEDFKTITNLTFLADLEAACTRQERAALANIAARASEDQRLIEASREAETAR</sequence>
<feature type="domain" description="Protein kinase" evidence="8">
    <location>
        <begin position="94"/>
        <end position="378"/>
    </location>
</feature>
<feature type="compositionally biased region" description="Basic and acidic residues" evidence="7">
    <location>
        <begin position="702"/>
        <end position="717"/>
    </location>
</feature>
<dbReference type="Gene3D" id="1.10.510.10">
    <property type="entry name" value="Transferase(Phosphotransferase) domain 1"/>
    <property type="match status" value="1"/>
</dbReference>
<keyword evidence="9" id="KW-0808">Transferase</keyword>
<gene>
    <name evidence="9" type="ORF">BJ875DRAFT_376635</name>
</gene>
<name>A0A9P7YI97_9HELO</name>
<feature type="binding site" evidence="6">
    <location>
        <position position="123"/>
    </location>
    <ligand>
        <name>ATP</name>
        <dbReference type="ChEBI" id="CHEBI:30616"/>
    </ligand>
</feature>
<dbReference type="GO" id="GO:0010506">
    <property type="term" value="P:regulation of autophagy"/>
    <property type="evidence" value="ECO:0007669"/>
    <property type="project" value="InterPro"/>
</dbReference>
<dbReference type="PANTHER" id="PTHR24348:SF68">
    <property type="entry name" value="SERINE_THREONINE-PROTEIN KINASE ATG1C"/>
    <property type="match status" value="1"/>
</dbReference>
<keyword evidence="10" id="KW-1185">Reference proteome</keyword>
<dbReference type="SUPFAM" id="SSF56112">
    <property type="entry name" value="Protein kinase-like (PK-like)"/>
    <property type="match status" value="1"/>
</dbReference>
<dbReference type="GO" id="GO:0034045">
    <property type="term" value="C:phagophore assembly site membrane"/>
    <property type="evidence" value="ECO:0007669"/>
    <property type="project" value="UniProtKB-SubCell"/>
</dbReference>
<evidence type="ECO:0000256" key="3">
    <source>
        <dbReference type="ARBA" id="ARBA00022840"/>
    </source>
</evidence>
<comment type="caution">
    <text evidence="9">The sequence shown here is derived from an EMBL/GenBank/DDBJ whole genome shotgun (WGS) entry which is preliminary data.</text>
</comment>
<feature type="region of interest" description="Disordered" evidence="7">
    <location>
        <begin position="382"/>
        <end position="415"/>
    </location>
</feature>
<dbReference type="InterPro" id="IPR008271">
    <property type="entry name" value="Ser/Thr_kinase_AS"/>
</dbReference>
<feature type="region of interest" description="Disordered" evidence="7">
    <location>
        <begin position="520"/>
        <end position="613"/>
    </location>
</feature>
<keyword evidence="9" id="KW-0418">Kinase</keyword>
<dbReference type="InterPro" id="IPR045269">
    <property type="entry name" value="Atg1-like"/>
</dbReference>
<dbReference type="OrthoDB" id="504170at2759"/>
<dbReference type="GO" id="GO:0004674">
    <property type="term" value="F:protein serine/threonine kinase activity"/>
    <property type="evidence" value="ECO:0007669"/>
    <property type="project" value="InterPro"/>
</dbReference>
<evidence type="ECO:0000256" key="1">
    <source>
        <dbReference type="ARBA" id="ARBA00004623"/>
    </source>
</evidence>
<evidence type="ECO:0000256" key="5">
    <source>
        <dbReference type="ARBA" id="ARBA00030237"/>
    </source>
</evidence>
<evidence type="ECO:0000256" key="7">
    <source>
        <dbReference type="SAM" id="MobiDB-lite"/>
    </source>
</evidence>
<evidence type="ECO:0000256" key="6">
    <source>
        <dbReference type="PROSITE-ProRule" id="PRU10141"/>
    </source>
</evidence>
<dbReference type="EMBL" id="MU251466">
    <property type="protein sequence ID" value="KAG9234349.1"/>
    <property type="molecule type" value="Genomic_DNA"/>
</dbReference>
<dbReference type="PROSITE" id="PS50011">
    <property type="entry name" value="PROTEIN_KINASE_DOM"/>
    <property type="match status" value="1"/>
</dbReference>
<keyword evidence="4" id="KW-0072">Autophagy</keyword>
<dbReference type="AlphaFoldDB" id="A0A9P7YI97"/>
<feature type="compositionally biased region" description="Pro residues" evidence="7">
    <location>
        <begin position="527"/>
        <end position="537"/>
    </location>
</feature>
<keyword evidence="3 6" id="KW-0067">ATP-binding</keyword>
<dbReference type="InterPro" id="IPR017441">
    <property type="entry name" value="Protein_kinase_ATP_BS"/>
</dbReference>
<accession>A0A9P7YI97</accession>
<feature type="compositionally biased region" description="Polar residues" evidence="7">
    <location>
        <begin position="551"/>
        <end position="572"/>
    </location>
</feature>
<protein>
    <recommendedName>
        <fullName evidence="5">Autophagy-related protein 1</fullName>
    </recommendedName>
</protein>
<evidence type="ECO:0000256" key="4">
    <source>
        <dbReference type="ARBA" id="ARBA00023006"/>
    </source>
</evidence>
<keyword evidence="2 6" id="KW-0547">Nucleotide-binding</keyword>
<dbReference type="PROSITE" id="PS00108">
    <property type="entry name" value="PROTEIN_KINASE_ST"/>
    <property type="match status" value="1"/>
</dbReference>
<comment type="subcellular location">
    <subcellularLocation>
        <location evidence="1">Preautophagosomal structure membrane</location>
        <topology evidence="1">Peripheral membrane protein</topology>
    </subcellularLocation>
</comment>
<dbReference type="InterPro" id="IPR000719">
    <property type="entry name" value="Prot_kinase_dom"/>
</dbReference>
<reference evidence="9" key="1">
    <citation type="journal article" date="2021" name="IMA Fungus">
        <title>Genomic characterization of three marine fungi, including Emericellopsis atlantica sp. nov. with signatures of a generalist lifestyle and marine biomass degradation.</title>
        <authorList>
            <person name="Hagestad O.C."/>
            <person name="Hou L."/>
            <person name="Andersen J.H."/>
            <person name="Hansen E.H."/>
            <person name="Altermark B."/>
            <person name="Li C."/>
            <person name="Kuhnert E."/>
            <person name="Cox R.J."/>
            <person name="Crous P.W."/>
            <person name="Spatafora J.W."/>
            <person name="Lail K."/>
            <person name="Amirebrahimi M."/>
            <person name="Lipzen A."/>
            <person name="Pangilinan J."/>
            <person name="Andreopoulos W."/>
            <person name="Hayes R.D."/>
            <person name="Ng V."/>
            <person name="Grigoriev I.V."/>
            <person name="Jackson S.A."/>
            <person name="Sutton T.D.S."/>
            <person name="Dobson A.D.W."/>
            <person name="Rama T."/>
        </authorList>
    </citation>
    <scope>NUCLEOTIDE SEQUENCE</scope>
    <source>
        <strain evidence="9">TRa018bII</strain>
    </source>
</reference>
<dbReference type="Proteomes" id="UP000824998">
    <property type="component" value="Unassembled WGS sequence"/>
</dbReference>
<feature type="compositionally biased region" description="Acidic residues" evidence="7">
    <location>
        <begin position="404"/>
        <end position="415"/>
    </location>
</feature>
<evidence type="ECO:0000256" key="2">
    <source>
        <dbReference type="ARBA" id="ARBA00022741"/>
    </source>
</evidence>
<evidence type="ECO:0000313" key="10">
    <source>
        <dbReference type="Proteomes" id="UP000824998"/>
    </source>
</evidence>
<dbReference type="InterPro" id="IPR011009">
    <property type="entry name" value="Kinase-like_dom_sf"/>
</dbReference>
<dbReference type="GO" id="GO:0006914">
    <property type="term" value="P:autophagy"/>
    <property type="evidence" value="ECO:0007669"/>
    <property type="project" value="UniProtKB-KW"/>
</dbReference>
<organism evidence="9 10">
    <name type="scientific">Amylocarpus encephaloides</name>
    <dbReference type="NCBI Taxonomy" id="45428"/>
    <lineage>
        <taxon>Eukaryota</taxon>
        <taxon>Fungi</taxon>
        <taxon>Dikarya</taxon>
        <taxon>Ascomycota</taxon>
        <taxon>Pezizomycotina</taxon>
        <taxon>Leotiomycetes</taxon>
        <taxon>Helotiales</taxon>
        <taxon>Helotiales incertae sedis</taxon>
        <taxon>Amylocarpus</taxon>
    </lineage>
</organism>
<dbReference type="Pfam" id="PF00069">
    <property type="entry name" value="Pkinase"/>
    <property type="match status" value="1"/>
</dbReference>
<dbReference type="SMART" id="SM00220">
    <property type="entry name" value="S_TKc"/>
    <property type="match status" value="1"/>
</dbReference>
<dbReference type="PROSITE" id="PS00107">
    <property type="entry name" value="PROTEIN_KINASE_ATP"/>
    <property type="match status" value="1"/>
</dbReference>
<dbReference type="FunFam" id="3.30.200.20:FF:000470">
    <property type="entry name" value="Serine/threonine-protein kinase RAD53"/>
    <property type="match status" value="1"/>
</dbReference>
<proteinExistence type="predicted"/>
<dbReference type="GO" id="GO:0005524">
    <property type="term" value="F:ATP binding"/>
    <property type="evidence" value="ECO:0007669"/>
    <property type="project" value="UniProtKB-UniRule"/>
</dbReference>
<feature type="compositionally biased region" description="Low complexity" evidence="7">
    <location>
        <begin position="678"/>
        <end position="687"/>
    </location>
</feature>
<evidence type="ECO:0000259" key="8">
    <source>
        <dbReference type="PROSITE" id="PS50011"/>
    </source>
</evidence>